<evidence type="ECO:0000313" key="2">
    <source>
        <dbReference type="EMBL" id="OHU46016.1"/>
    </source>
</evidence>
<dbReference type="AlphaFoldDB" id="A0A1S1LHX8"/>
<dbReference type="Proteomes" id="UP000180043">
    <property type="component" value="Unassembled WGS sequence"/>
</dbReference>
<protein>
    <submittedName>
        <fullName evidence="2">Uncharacterized protein</fullName>
    </submittedName>
</protein>
<gene>
    <name evidence="2" type="ORF">BKG82_28690</name>
</gene>
<organism evidence="2 3">
    <name type="scientific">Mycobacteroides chelonae</name>
    <name type="common">Mycobacterium chelonae</name>
    <dbReference type="NCBI Taxonomy" id="1774"/>
    <lineage>
        <taxon>Bacteria</taxon>
        <taxon>Bacillati</taxon>
        <taxon>Actinomycetota</taxon>
        <taxon>Actinomycetes</taxon>
        <taxon>Mycobacteriales</taxon>
        <taxon>Mycobacteriaceae</taxon>
        <taxon>Mycobacteroides</taxon>
    </lineage>
</organism>
<reference evidence="2 3" key="1">
    <citation type="submission" date="2016-10" db="EMBL/GenBank/DDBJ databases">
        <title>Evaluation of Human, Veterinary and Environmental Mycobacterium chelonae Isolates by Core Genome Phylogenomic Analysis, Targeted Gene Comparison, and Anti-microbial Susceptibility Patterns: A Tale of Mistaken Identities.</title>
        <authorList>
            <person name="Fogelson S.B."/>
            <person name="Camus A.C."/>
            <person name="Lorenz W."/>
            <person name="Vasireddy R."/>
            <person name="Vasireddy S."/>
            <person name="Smith T."/>
            <person name="Brown-Elliott B.A."/>
            <person name="Wallace R.J.Jr."/>
            <person name="Hasan N.A."/>
            <person name="Reischl U."/>
            <person name="Sanchez S."/>
        </authorList>
    </citation>
    <scope>NUCLEOTIDE SEQUENCE [LARGE SCALE GENOMIC DNA]</scope>
    <source>
        <strain evidence="2 3">15515</strain>
    </source>
</reference>
<proteinExistence type="predicted"/>
<evidence type="ECO:0000256" key="1">
    <source>
        <dbReference type="SAM" id="Phobius"/>
    </source>
</evidence>
<name>A0A1S1LHX8_MYCCH</name>
<feature type="transmembrane region" description="Helical" evidence="1">
    <location>
        <begin position="43"/>
        <end position="68"/>
    </location>
</feature>
<dbReference type="EMBL" id="MLIQ01000052">
    <property type="protein sequence ID" value="OHU46016.1"/>
    <property type="molecule type" value="Genomic_DNA"/>
</dbReference>
<keyword evidence="1" id="KW-1133">Transmembrane helix</keyword>
<evidence type="ECO:0000313" key="3">
    <source>
        <dbReference type="Proteomes" id="UP000180043"/>
    </source>
</evidence>
<keyword evidence="1" id="KW-0472">Membrane</keyword>
<comment type="caution">
    <text evidence="2">The sequence shown here is derived from an EMBL/GenBank/DDBJ whole genome shotgun (WGS) entry which is preliminary data.</text>
</comment>
<keyword evidence="1" id="KW-0812">Transmembrane</keyword>
<sequence length="71" mass="7147">MNLILIITILVSTAVAIGANQLAARGGVRPSADAQLYRLPNGWATWGPVIANIGTAFNAAAGIAAMLISGS</sequence>
<accession>A0A1S1LHX8</accession>